<dbReference type="InterPro" id="IPR036249">
    <property type="entry name" value="Thioredoxin-like_sf"/>
</dbReference>
<dbReference type="Proteomes" id="UP000006055">
    <property type="component" value="Chromosome"/>
</dbReference>
<dbReference type="InterPro" id="IPR013740">
    <property type="entry name" value="Redoxin"/>
</dbReference>
<name>I4CBH2_DESTA</name>
<sequence>MIGSVPFVEHRKKHLRLSAFRDKLDPKVVHMKSVLALFLLMLLLPFEGHAARTSLDSKALGGMEFTVPSDPECQNYLGTSRSGTFKLTEIPAQVLLVEIFSMYCPYCQADAPTVNEIYKILQQDPVLSKKVRLIGIGTGNTPFEVDVFRKKYDIKFPLFPDEDSALQKMVSEPIRTPTFIALKKTDKRLEVHKVHVGESKNAESFLKEILEGLNLK</sequence>
<evidence type="ECO:0000256" key="2">
    <source>
        <dbReference type="ARBA" id="ARBA00022748"/>
    </source>
</evidence>
<protein>
    <submittedName>
        <fullName evidence="5">Redoxin</fullName>
    </submittedName>
</protein>
<dbReference type="InterPro" id="IPR013766">
    <property type="entry name" value="Thioredoxin_domain"/>
</dbReference>
<gene>
    <name evidence="5" type="ordered locus">Desti_4279</name>
</gene>
<keyword evidence="2" id="KW-0201">Cytochrome c-type biogenesis</keyword>
<keyword evidence="6" id="KW-1185">Reference proteome</keyword>
<evidence type="ECO:0000313" key="6">
    <source>
        <dbReference type="Proteomes" id="UP000006055"/>
    </source>
</evidence>
<accession>I4CBH2</accession>
<feature type="domain" description="Thioredoxin" evidence="4">
    <location>
        <begin position="66"/>
        <end position="215"/>
    </location>
</feature>
<dbReference type="STRING" id="706587.Desti_4279"/>
<dbReference type="GO" id="GO:0030313">
    <property type="term" value="C:cell envelope"/>
    <property type="evidence" value="ECO:0007669"/>
    <property type="project" value="UniProtKB-SubCell"/>
</dbReference>
<dbReference type="PATRIC" id="fig|706587.4.peg.4854"/>
<dbReference type="eggNOG" id="COG0526">
    <property type="taxonomic scope" value="Bacteria"/>
</dbReference>
<dbReference type="GO" id="GO:0016491">
    <property type="term" value="F:oxidoreductase activity"/>
    <property type="evidence" value="ECO:0007669"/>
    <property type="project" value="InterPro"/>
</dbReference>
<evidence type="ECO:0000313" key="5">
    <source>
        <dbReference type="EMBL" id="AFM26913.1"/>
    </source>
</evidence>
<dbReference type="PROSITE" id="PS00194">
    <property type="entry name" value="THIOREDOXIN_1"/>
    <property type="match status" value="1"/>
</dbReference>
<evidence type="ECO:0000259" key="4">
    <source>
        <dbReference type="PROSITE" id="PS51352"/>
    </source>
</evidence>
<comment type="subcellular location">
    <subcellularLocation>
        <location evidence="1">Cell envelope</location>
    </subcellularLocation>
</comment>
<proteinExistence type="predicted"/>
<dbReference type="HOGENOM" id="CLU_093417_0_0_7"/>
<dbReference type="SUPFAM" id="SSF52833">
    <property type="entry name" value="Thioredoxin-like"/>
    <property type="match status" value="1"/>
</dbReference>
<dbReference type="GO" id="GO:0017004">
    <property type="term" value="P:cytochrome complex assembly"/>
    <property type="evidence" value="ECO:0007669"/>
    <property type="project" value="UniProtKB-KW"/>
</dbReference>
<evidence type="ECO:0000256" key="3">
    <source>
        <dbReference type="ARBA" id="ARBA00023284"/>
    </source>
</evidence>
<dbReference type="KEGG" id="dti:Desti_4279"/>
<dbReference type="CDD" id="cd02966">
    <property type="entry name" value="TlpA_like_family"/>
    <property type="match status" value="1"/>
</dbReference>
<organism evidence="5 6">
    <name type="scientific">Desulfomonile tiedjei (strain ATCC 49306 / DSM 6799 / DCB-1)</name>
    <dbReference type="NCBI Taxonomy" id="706587"/>
    <lineage>
        <taxon>Bacteria</taxon>
        <taxon>Pseudomonadati</taxon>
        <taxon>Thermodesulfobacteriota</taxon>
        <taxon>Desulfomonilia</taxon>
        <taxon>Desulfomonilales</taxon>
        <taxon>Desulfomonilaceae</taxon>
        <taxon>Desulfomonile</taxon>
    </lineage>
</organism>
<dbReference type="PROSITE" id="PS51352">
    <property type="entry name" value="THIOREDOXIN_2"/>
    <property type="match status" value="1"/>
</dbReference>
<dbReference type="Gene3D" id="3.40.30.10">
    <property type="entry name" value="Glutaredoxin"/>
    <property type="match status" value="1"/>
</dbReference>
<keyword evidence="3" id="KW-0676">Redox-active center</keyword>
<dbReference type="Pfam" id="PF08534">
    <property type="entry name" value="Redoxin"/>
    <property type="match status" value="1"/>
</dbReference>
<dbReference type="EMBL" id="CP003360">
    <property type="protein sequence ID" value="AFM26913.1"/>
    <property type="molecule type" value="Genomic_DNA"/>
</dbReference>
<reference evidence="6" key="1">
    <citation type="submission" date="2012-06" db="EMBL/GenBank/DDBJ databases">
        <title>Complete sequence of chromosome of Desulfomonile tiedjei DSM 6799.</title>
        <authorList>
            <person name="Lucas S."/>
            <person name="Copeland A."/>
            <person name="Lapidus A."/>
            <person name="Glavina del Rio T."/>
            <person name="Dalin E."/>
            <person name="Tice H."/>
            <person name="Bruce D."/>
            <person name="Goodwin L."/>
            <person name="Pitluck S."/>
            <person name="Peters L."/>
            <person name="Ovchinnikova G."/>
            <person name="Zeytun A."/>
            <person name="Lu M."/>
            <person name="Kyrpides N."/>
            <person name="Mavromatis K."/>
            <person name="Ivanova N."/>
            <person name="Brettin T."/>
            <person name="Detter J.C."/>
            <person name="Han C."/>
            <person name="Larimer F."/>
            <person name="Land M."/>
            <person name="Hauser L."/>
            <person name="Markowitz V."/>
            <person name="Cheng J.-F."/>
            <person name="Hugenholtz P."/>
            <person name="Woyke T."/>
            <person name="Wu D."/>
            <person name="Spring S."/>
            <person name="Schroeder M."/>
            <person name="Brambilla E."/>
            <person name="Klenk H.-P."/>
            <person name="Eisen J.A."/>
        </authorList>
    </citation>
    <scope>NUCLEOTIDE SEQUENCE [LARGE SCALE GENOMIC DNA]</scope>
    <source>
        <strain evidence="6">ATCC 49306 / DSM 6799 / DCB-1</strain>
    </source>
</reference>
<evidence type="ECO:0000256" key="1">
    <source>
        <dbReference type="ARBA" id="ARBA00004196"/>
    </source>
</evidence>
<dbReference type="InterPro" id="IPR017937">
    <property type="entry name" value="Thioredoxin_CS"/>
</dbReference>
<dbReference type="AlphaFoldDB" id="I4CBH2"/>